<evidence type="ECO:0000313" key="6">
    <source>
        <dbReference type="Proteomes" id="UP000469292"/>
    </source>
</evidence>
<dbReference type="GO" id="GO:0004764">
    <property type="term" value="F:shikimate 3-dehydrogenase (NADP+) activity"/>
    <property type="evidence" value="ECO:0007669"/>
    <property type="project" value="UniProtKB-EC"/>
</dbReference>
<dbReference type="PANTHER" id="PTHR21089">
    <property type="entry name" value="SHIKIMATE DEHYDROGENASE"/>
    <property type="match status" value="1"/>
</dbReference>
<dbReference type="GO" id="GO:0005829">
    <property type="term" value="C:cytosol"/>
    <property type="evidence" value="ECO:0007669"/>
    <property type="project" value="TreeGrafter"/>
</dbReference>
<dbReference type="NCBIfam" id="NF001311">
    <property type="entry name" value="PRK00258.1-3"/>
    <property type="match status" value="1"/>
</dbReference>
<keyword evidence="2" id="KW-0028">Amino-acid biosynthesis</keyword>
<dbReference type="InterPro" id="IPR041121">
    <property type="entry name" value="SDH_C"/>
</dbReference>
<evidence type="ECO:0000256" key="2">
    <source>
        <dbReference type="ARBA" id="ARBA00023141"/>
    </source>
</evidence>
<name>A0A6I5N5U7_9BIFI</name>
<dbReference type="Gene3D" id="3.40.50.720">
    <property type="entry name" value="NAD(P)-binding Rossmann-like Domain"/>
    <property type="match status" value="1"/>
</dbReference>
<dbReference type="Pfam" id="PF08501">
    <property type="entry name" value="Shikimate_dh_N"/>
    <property type="match status" value="1"/>
</dbReference>
<dbReference type="GO" id="GO:0009073">
    <property type="term" value="P:aromatic amino acid family biosynthetic process"/>
    <property type="evidence" value="ECO:0007669"/>
    <property type="project" value="UniProtKB-KW"/>
</dbReference>
<evidence type="ECO:0000256" key="1">
    <source>
        <dbReference type="ARBA" id="ARBA00004871"/>
    </source>
</evidence>
<dbReference type="AlphaFoldDB" id="A0A6I5N5U7"/>
<dbReference type="PANTHER" id="PTHR21089:SF1">
    <property type="entry name" value="BIFUNCTIONAL 3-DEHYDROQUINATE DEHYDRATASE_SHIKIMATE DEHYDROGENASE, CHLOROPLASTIC"/>
    <property type="match status" value="1"/>
</dbReference>
<proteinExistence type="predicted"/>
<dbReference type="InterPro" id="IPR046346">
    <property type="entry name" value="Aminoacid_DH-like_N_sf"/>
</dbReference>
<keyword evidence="6" id="KW-1185">Reference proteome</keyword>
<dbReference type="GO" id="GO:0050661">
    <property type="term" value="F:NADP binding"/>
    <property type="evidence" value="ECO:0007669"/>
    <property type="project" value="TreeGrafter"/>
</dbReference>
<sequence>MVDDRREQGRRAAVLGHPIAHSLSPVLHNAAYRALGLDDWTYGRDDVDENGLAGFLASLDPQWAGLSLTMPLKKTIQPYGEPASRWAKELGVANTVVFDWNGTSPAGSDLPAMKLYNTDVYGIARAFAEHGLDHAESAVILGNGNTATSALAAFAMMNGMAGSDESFANVCIKRLTVGARHPDRNPELAALAKRLGFDGFRVVTLDDVVDPLLEADVVVSTIPGTGADSVADSLVVRQLDRLAGENANVEISGTLLDVVYDPRPTRLMKAWERLGGRAIGGQWMLLYQAVAQVELMTGDDPDFDCDRCGKVDGDVARTARQAALEAAMTTALEEAL</sequence>
<dbReference type="GO" id="GO:0019632">
    <property type="term" value="P:shikimate metabolic process"/>
    <property type="evidence" value="ECO:0007669"/>
    <property type="project" value="TreeGrafter"/>
</dbReference>
<keyword evidence="5" id="KW-0560">Oxidoreductase</keyword>
<dbReference type="EMBL" id="VYSG01000001">
    <property type="protein sequence ID" value="NEG69141.1"/>
    <property type="molecule type" value="Genomic_DNA"/>
</dbReference>
<comment type="pathway">
    <text evidence="1">Metabolic intermediate biosynthesis; chorismate biosynthesis; chorismate from D-erythrose 4-phosphate and phosphoenolpyruvate: step 4/7.</text>
</comment>
<dbReference type="InterPro" id="IPR013708">
    <property type="entry name" value="Shikimate_DH-bd_N"/>
</dbReference>
<dbReference type="InterPro" id="IPR036291">
    <property type="entry name" value="NAD(P)-bd_dom_sf"/>
</dbReference>
<dbReference type="GO" id="GO:0009423">
    <property type="term" value="P:chorismate biosynthetic process"/>
    <property type="evidence" value="ECO:0007669"/>
    <property type="project" value="TreeGrafter"/>
</dbReference>
<dbReference type="Pfam" id="PF18317">
    <property type="entry name" value="SDH_C"/>
    <property type="match status" value="1"/>
</dbReference>
<evidence type="ECO:0000259" key="4">
    <source>
        <dbReference type="Pfam" id="PF18317"/>
    </source>
</evidence>
<gene>
    <name evidence="5" type="ORF">F6S87_00560</name>
</gene>
<dbReference type="SUPFAM" id="SSF51735">
    <property type="entry name" value="NAD(P)-binding Rossmann-fold domains"/>
    <property type="match status" value="1"/>
</dbReference>
<protein>
    <submittedName>
        <fullName evidence="5">Shikimate dehydrogenase</fullName>
        <ecNumber evidence="5">1.1.1.25</ecNumber>
    </submittedName>
</protein>
<evidence type="ECO:0000259" key="3">
    <source>
        <dbReference type="Pfam" id="PF08501"/>
    </source>
</evidence>
<accession>A0A6I5N5U7</accession>
<dbReference type="EC" id="1.1.1.25" evidence="5"/>
<dbReference type="SUPFAM" id="SSF53223">
    <property type="entry name" value="Aminoacid dehydrogenase-like, N-terminal domain"/>
    <property type="match status" value="1"/>
</dbReference>
<dbReference type="CDD" id="cd01065">
    <property type="entry name" value="NAD_bind_Shikimate_DH"/>
    <property type="match status" value="1"/>
</dbReference>
<evidence type="ECO:0000313" key="5">
    <source>
        <dbReference type="EMBL" id="NEG69141.1"/>
    </source>
</evidence>
<organism evidence="5 6">
    <name type="scientific">Bifidobacterium choloepi</name>
    <dbReference type="NCBI Taxonomy" id="2614131"/>
    <lineage>
        <taxon>Bacteria</taxon>
        <taxon>Bacillati</taxon>
        <taxon>Actinomycetota</taxon>
        <taxon>Actinomycetes</taxon>
        <taxon>Bifidobacteriales</taxon>
        <taxon>Bifidobacteriaceae</taxon>
        <taxon>Bifidobacterium</taxon>
    </lineage>
</organism>
<feature type="domain" description="Shikimate dehydrogenase substrate binding N-terminal" evidence="3">
    <location>
        <begin position="14"/>
        <end position="96"/>
    </location>
</feature>
<comment type="caution">
    <text evidence="5">The sequence shown here is derived from an EMBL/GenBank/DDBJ whole genome shotgun (WGS) entry which is preliminary data.</text>
</comment>
<dbReference type="Gene3D" id="3.40.50.10860">
    <property type="entry name" value="Leucine Dehydrogenase, chain A, domain 1"/>
    <property type="match status" value="1"/>
</dbReference>
<feature type="domain" description="SDH C-terminal" evidence="4">
    <location>
        <begin position="283"/>
        <end position="305"/>
    </location>
</feature>
<dbReference type="InterPro" id="IPR022893">
    <property type="entry name" value="Shikimate_DH_fam"/>
</dbReference>
<dbReference type="Proteomes" id="UP000469292">
    <property type="component" value="Unassembled WGS sequence"/>
</dbReference>
<reference evidence="5 6" key="1">
    <citation type="submission" date="2019-09" db="EMBL/GenBank/DDBJ databases">
        <title>Phylogenetic characterization of a novel taxon of the genus Bifidobacterium: Bifidobacterium choloepi sp. nov.</title>
        <authorList>
            <person name="Modesto M."/>
            <person name="Satti M."/>
        </authorList>
    </citation>
    <scope>NUCLEOTIDE SEQUENCE [LARGE SCALE GENOMIC DNA]</scope>
    <source>
        <strain evidence="5 6">BRDM6</strain>
    </source>
</reference>
<keyword evidence="2" id="KW-0057">Aromatic amino acid biosynthesis</keyword>